<dbReference type="PANTHER" id="PTHR35372">
    <property type="entry name" value="ATP BINDING PROTEIN-RELATED"/>
    <property type="match status" value="1"/>
</dbReference>
<evidence type="ECO:0000256" key="3">
    <source>
        <dbReference type="ARBA" id="ARBA00022840"/>
    </source>
</evidence>
<reference evidence="5 6" key="1">
    <citation type="submission" date="2016-08" db="EMBL/GenBank/DDBJ databases">
        <title>A Parts List for Fungal Cellulosomes Revealed by Comparative Genomics.</title>
        <authorList>
            <consortium name="DOE Joint Genome Institute"/>
            <person name="Haitjema C.H."/>
            <person name="Gilmore S.P."/>
            <person name="Henske J.K."/>
            <person name="Solomon K.V."/>
            <person name="De Groot R."/>
            <person name="Kuo A."/>
            <person name="Mondo S.J."/>
            <person name="Salamov A.A."/>
            <person name="Labutti K."/>
            <person name="Zhao Z."/>
            <person name="Chiniquy J."/>
            <person name="Barry K."/>
            <person name="Brewer H.M."/>
            <person name="Purvine S.O."/>
            <person name="Wright A.T."/>
            <person name="Boxma B."/>
            <person name="Van Alen T."/>
            <person name="Hackstein J.H."/>
            <person name="Baker S.E."/>
            <person name="Grigoriev I.V."/>
            <person name="O'Malley M.A."/>
        </authorList>
    </citation>
    <scope>NUCLEOTIDE SEQUENCE [LARGE SCALE GENOMIC DNA]</scope>
    <source>
        <strain evidence="5 6">G1</strain>
    </source>
</reference>
<evidence type="ECO:0000313" key="6">
    <source>
        <dbReference type="Proteomes" id="UP000193920"/>
    </source>
</evidence>
<gene>
    <name evidence="5" type="ORF">LY90DRAFT_700973</name>
</gene>
<evidence type="ECO:0000313" key="5">
    <source>
        <dbReference type="EMBL" id="ORY63634.1"/>
    </source>
</evidence>
<keyword evidence="1" id="KW-0547">Nucleotide-binding</keyword>
<evidence type="ECO:0000259" key="4">
    <source>
        <dbReference type="PROSITE" id="PS51206"/>
    </source>
</evidence>
<accession>A0A1Y2DX09</accession>
<comment type="caution">
    <text evidence="5">The sequence shown here is derived from an EMBL/GenBank/DDBJ whole genome shotgun (WGS) entry which is preliminary data.</text>
</comment>
<dbReference type="GO" id="GO:0016787">
    <property type="term" value="F:hydrolase activity"/>
    <property type="evidence" value="ECO:0007669"/>
    <property type="project" value="UniProtKB-KW"/>
</dbReference>
<dbReference type="Gene3D" id="3.40.50.300">
    <property type="entry name" value="P-loop containing nucleotide triphosphate hydrolases"/>
    <property type="match status" value="1"/>
</dbReference>
<dbReference type="STRING" id="1754190.A0A1Y2DX09"/>
<dbReference type="Proteomes" id="UP000193920">
    <property type="component" value="Unassembled WGS sequence"/>
</dbReference>
<sequence length="619" mass="72161">MSQINEEEYFYSSSSNNSTIYNEKYSETASFKDYNKENELTNRTDSFRTIYDETTKAKSQATSDTEYKFDCHPILYFLLILYNSMDAYYKKKNIYQCLEQLLIERGLLSGEINFDVELLDINELLFRLMDTLPERLFNTAKIFTIKNCYLTNSKKIQKITIINSFIIYSLGSLIHSDKWYKFEYNKHGWKETSELEILQDINIFFATNLETLCRKAKLSLDGFTTYVSQFLCMNIIYSSDIVSLSSILYLNDFNQRIDKKPILRFNDCVYDFRMKSIRPGRPCDFCVKGTGYNYHSSENNKENTEMVMNFLKDLFVEEELITYVLKLLASTLTIGNKLRSLVFFIGSGRNGKTALVSLLKYTLGDYAAIPNVSLFLGRSISSDKPNPHMVELNNARIALCEEPDAKVETITGDAKAITGNVGYLKSRTLFKGLETIYVDLLPIINTNHKLTLTNIDSAIIDRIIVIPFLQRFEPSYAIDKEEKNVKVANTMWQGRNTERFAPSFVHILLKYYQEDYSELIPPAIVREHTRKFILRCDHIGRFIQQNLVDDNNDDLLKLEDVFNTYKRWYHTYVTTSLFKCTISEFKLDLLKYKIRLRTGNPQNKNSSPEDVYLQGYHFM</sequence>
<name>A0A1Y2DX09_9FUNG</name>
<dbReference type="OrthoDB" id="2146924at2759"/>
<keyword evidence="6" id="KW-1185">Reference proteome</keyword>
<dbReference type="PROSITE" id="PS51206">
    <property type="entry name" value="SF3_HELICASE_1"/>
    <property type="match status" value="1"/>
</dbReference>
<evidence type="ECO:0000256" key="2">
    <source>
        <dbReference type="ARBA" id="ARBA00022801"/>
    </source>
</evidence>
<evidence type="ECO:0000256" key="1">
    <source>
        <dbReference type="ARBA" id="ARBA00022741"/>
    </source>
</evidence>
<dbReference type="InterPro" id="IPR014015">
    <property type="entry name" value="Helicase_SF3_DNA-vir"/>
</dbReference>
<organism evidence="5 6">
    <name type="scientific">Neocallimastix californiae</name>
    <dbReference type="NCBI Taxonomy" id="1754190"/>
    <lineage>
        <taxon>Eukaryota</taxon>
        <taxon>Fungi</taxon>
        <taxon>Fungi incertae sedis</taxon>
        <taxon>Chytridiomycota</taxon>
        <taxon>Chytridiomycota incertae sedis</taxon>
        <taxon>Neocallimastigomycetes</taxon>
        <taxon>Neocallimastigales</taxon>
        <taxon>Neocallimastigaceae</taxon>
        <taxon>Neocallimastix</taxon>
    </lineage>
</organism>
<feature type="domain" description="SF3 helicase" evidence="4">
    <location>
        <begin position="319"/>
        <end position="481"/>
    </location>
</feature>
<dbReference type="GO" id="GO:0005524">
    <property type="term" value="F:ATP binding"/>
    <property type="evidence" value="ECO:0007669"/>
    <property type="project" value="UniProtKB-KW"/>
</dbReference>
<keyword evidence="2" id="KW-0378">Hydrolase</keyword>
<dbReference type="EMBL" id="MCOG01000056">
    <property type="protein sequence ID" value="ORY63634.1"/>
    <property type="molecule type" value="Genomic_DNA"/>
</dbReference>
<dbReference type="InterPro" id="IPR027417">
    <property type="entry name" value="P-loop_NTPase"/>
</dbReference>
<proteinExistence type="predicted"/>
<dbReference type="PANTHER" id="PTHR35372:SF2">
    <property type="entry name" value="SF3 HELICASE DOMAIN-CONTAINING PROTEIN"/>
    <property type="match status" value="1"/>
</dbReference>
<dbReference type="AlphaFoldDB" id="A0A1Y2DX09"/>
<dbReference type="InterPro" id="IPR051620">
    <property type="entry name" value="ORF904-like_C"/>
</dbReference>
<protein>
    <recommendedName>
        <fullName evidence="4">SF3 helicase domain-containing protein</fullName>
    </recommendedName>
</protein>
<keyword evidence="3" id="KW-0067">ATP-binding</keyword>
<dbReference type="SUPFAM" id="SSF52540">
    <property type="entry name" value="P-loop containing nucleoside triphosphate hydrolases"/>
    <property type="match status" value="1"/>
</dbReference>